<dbReference type="SUPFAM" id="SSF55781">
    <property type="entry name" value="GAF domain-like"/>
    <property type="match status" value="1"/>
</dbReference>
<dbReference type="Pfam" id="PF00990">
    <property type="entry name" value="GGDEF"/>
    <property type="match status" value="1"/>
</dbReference>
<gene>
    <name evidence="4" type="ORF">XM47_07080</name>
</gene>
<protein>
    <recommendedName>
        <fullName evidence="6">Diguanylate cyclase</fullName>
    </recommendedName>
</protein>
<dbReference type="SMART" id="SM00267">
    <property type="entry name" value="GGDEF"/>
    <property type="match status" value="1"/>
</dbReference>
<dbReference type="SMART" id="SM00052">
    <property type="entry name" value="EAL"/>
    <property type="match status" value="1"/>
</dbReference>
<keyword evidence="1" id="KW-0472">Membrane</keyword>
<dbReference type="PANTHER" id="PTHR44757">
    <property type="entry name" value="DIGUANYLATE CYCLASE DGCP"/>
    <property type="match status" value="1"/>
</dbReference>
<dbReference type="EMBL" id="LAZL01000009">
    <property type="protein sequence ID" value="KMT65762.1"/>
    <property type="molecule type" value="Genomic_DNA"/>
</dbReference>
<feature type="transmembrane region" description="Helical" evidence="1">
    <location>
        <begin position="98"/>
        <end position="116"/>
    </location>
</feature>
<dbReference type="AlphaFoldDB" id="A0A0J8GSN9"/>
<dbReference type="CDD" id="cd01948">
    <property type="entry name" value="EAL"/>
    <property type="match status" value="1"/>
</dbReference>
<evidence type="ECO:0000256" key="1">
    <source>
        <dbReference type="SAM" id="Phobius"/>
    </source>
</evidence>
<dbReference type="Gene3D" id="3.20.20.450">
    <property type="entry name" value="EAL domain"/>
    <property type="match status" value="1"/>
</dbReference>
<feature type="domain" description="GGDEF" evidence="3">
    <location>
        <begin position="569"/>
        <end position="703"/>
    </location>
</feature>
<dbReference type="Proteomes" id="UP000037600">
    <property type="component" value="Unassembled WGS sequence"/>
</dbReference>
<dbReference type="InterPro" id="IPR035919">
    <property type="entry name" value="EAL_sf"/>
</dbReference>
<feature type="transmembrane region" description="Helical" evidence="1">
    <location>
        <begin position="6"/>
        <end position="27"/>
    </location>
</feature>
<keyword evidence="1" id="KW-0812">Transmembrane</keyword>
<dbReference type="InterPro" id="IPR029787">
    <property type="entry name" value="Nucleotide_cyclase"/>
</dbReference>
<dbReference type="OrthoDB" id="9804951at2"/>
<evidence type="ECO:0000259" key="3">
    <source>
        <dbReference type="PROSITE" id="PS50887"/>
    </source>
</evidence>
<dbReference type="RefSeq" id="WP_048691119.1">
    <property type="nucleotide sequence ID" value="NZ_KQ130486.1"/>
</dbReference>
<evidence type="ECO:0008006" key="6">
    <source>
        <dbReference type="Google" id="ProtNLM"/>
    </source>
</evidence>
<dbReference type="Pfam" id="PF00563">
    <property type="entry name" value="EAL"/>
    <property type="match status" value="1"/>
</dbReference>
<dbReference type="PATRIC" id="fig|1513271.3.peg.1450"/>
<keyword evidence="1" id="KW-1133">Transmembrane helix</keyword>
<dbReference type="SUPFAM" id="SSF55073">
    <property type="entry name" value="Nucleotide cyclase"/>
    <property type="match status" value="1"/>
</dbReference>
<organism evidence="4 5">
    <name type="scientific">Catenovulum maritimum</name>
    <dbReference type="NCBI Taxonomy" id="1513271"/>
    <lineage>
        <taxon>Bacteria</taxon>
        <taxon>Pseudomonadati</taxon>
        <taxon>Pseudomonadota</taxon>
        <taxon>Gammaproteobacteria</taxon>
        <taxon>Alteromonadales</taxon>
        <taxon>Alteromonadaceae</taxon>
        <taxon>Catenovulum</taxon>
    </lineage>
</organism>
<evidence type="ECO:0000313" key="4">
    <source>
        <dbReference type="EMBL" id="KMT65762.1"/>
    </source>
</evidence>
<keyword evidence="5" id="KW-1185">Reference proteome</keyword>
<reference evidence="4 5" key="1">
    <citation type="submission" date="2015-04" db="EMBL/GenBank/DDBJ databases">
        <title>Draft Genome Sequence of the Novel Agar-Digesting Marine Bacterium Q1.</title>
        <authorList>
            <person name="Li Y."/>
            <person name="Li D."/>
            <person name="Chen G."/>
            <person name="Du Z."/>
        </authorList>
    </citation>
    <scope>NUCLEOTIDE SEQUENCE [LARGE SCALE GENOMIC DNA]</scope>
    <source>
        <strain evidence="4 5">Q1</strain>
    </source>
</reference>
<dbReference type="InterPro" id="IPR001633">
    <property type="entry name" value="EAL_dom"/>
</dbReference>
<dbReference type="PROSITE" id="PS50883">
    <property type="entry name" value="EAL"/>
    <property type="match status" value="1"/>
</dbReference>
<dbReference type="InterPro" id="IPR043128">
    <property type="entry name" value="Rev_trsase/Diguanyl_cyclase"/>
</dbReference>
<name>A0A0J8GSN9_9ALTE</name>
<dbReference type="PANTHER" id="PTHR44757:SF2">
    <property type="entry name" value="BIOFILM ARCHITECTURE MAINTENANCE PROTEIN MBAA"/>
    <property type="match status" value="1"/>
</dbReference>
<evidence type="ECO:0000259" key="2">
    <source>
        <dbReference type="PROSITE" id="PS50883"/>
    </source>
</evidence>
<dbReference type="InterPro" id="IPR000160">
    <property type="entry name" value="GGDEF_dom"/>
</dbReference>
<dbReference type="CDD" id="cd01949">
    <property type="entry name" value="GGDEF"/>
    <property type="match status" value="1"/>
</dbReference>
<feature type="transmembrane region" description="Helical" evidence="1">
    <location>
        <begin position="39"/>
        <end position="56"/>
    </location>
</feature>
<feature type="transmembrane region" description="Helical" evidence="1">
    <location>
        <begin position="210"/>
        <end position="231"/>
    </location>
</feature>
<sequence length="966" mass="108782">MEYILPVLYLTSIAIMLIAAATLILLLPKSSDKLRINSLIALCFIISGYQFFVYLYTFESDIDKHIAYVQAGLAIATAFPIAFYTFVSSYLKPKRFKLFLLINLAICLCVFSYNLINPYSFRYESLTGVNYFELGGLNVYYLTGKLTQASAYIMLYISIIFAWGIYSAVRLFKYGQRLNSIFLSCYFIAQFSTIYYNRSFMQDNVPGVNLAGFGFLFLVVFMGIAMLLSYLKLADSIAAKNKDLELEVAHRIQAEADSYKLTQIIEQDPITTHTINLDGVVTNSNLISQKFWQQDMLGVNLFKKIEALLALNGYKVDLKQTTQSIPIVSLNFSGLDTLFANLNASWLKFYLFPVLDEDNQLLEYCIRVKDVSQDVYVERAIKQIAQGVSSETGQNFYNQLVLSLNSIFNAKYAFIGTYDEAAGCVSTIALANQDTIIDNFSYELVDTPCANVMGNDICCYPRGVQSLFPKDILLQDMEIEGYIGAPMFDQSGATVGIVVVLDTKVLKVNSQITEILKIFSARAGSELQKNKVEQEIRAMAYQDYLTCLPNRASLLLQLKSALGQVQSNGQASFLLLDLDNFKYVNDALGTDIADEVLRTVGSRLTQFNNESFIARFGGDEFAIVSKVVETDAAEYSQKLAKDMIQVIARPIQVGDRIVNVAASIGICIFPLHTSTQLDVLRYAETALYQAKDQGRGRYLLFNPQIQQQVEERVSIENDLRLAIKNKEFSLNYQPQVDETGKIYGAEVLIRWISPTRGFVPPDKFIPIAEESGLIHSIGDWVISAAIEKLLTWQQIMPNLQLSINVSAWQFAETDFIDKLKTVIQEYQIDSRFLTLELTETGLLQNLDDARAKLIELRLLGFKVALDDFGTGYSSLSYLRDLPLDELKIDKAFIDEVNGESNQPLVESMISIAKHMHLHVIAEGVETQVQQHALLEMGCKHYQGYFFAKPLHEADFANYLKDSILEK</sequence>
<dbReference type="PROSITE" id="PS50887">
    <property type="entry name" value="GGDEF"/>
    <property type="match status" value="1"/>
</dbReference>
<dbReference type="InterPro" id="IPR052155">
    <property type="entry name" value="Biofilm_reg_signaling"/>
</dbReference>
<accession>A0A0J8GSN9</accession>
<feature type="transmembrane region" description="Helical" evidence="1">
    <location>
        <begin position="68"/>
        <end position="86"/>
    </location>
</feature>
<evidence type="ECO:0000313" key="5">
    <source>
        <dbReference type="Proteomes" id="UP000037600"/>
    </source>
</evidence>
<feature type="domain" description="EAL" evidence="2">
    <location>
        <begin position="712"/>
        <end position="963"/>
    </location>
</feature>
<proteinExistence type="predicted"/>
<dbReference type="SUPFAM" id="SSF141868">
    <property type="entry name" value="EAL domain-like"/>
    <property type="match status" value="1"/>
</dbReference>
<dbReference type="Gene3D" id="3.30.70.270">
    <property type="match status" value="1"/>
</dbReference>
<dbReference type="NCBIfam" id="TIGR00254">
    <property type="entry name" value="GGDEF"/>
    <property type="match status" value="1"/>
</dbReference>
<dbReference type="STRING" id="1513271.XM47_07080"/>
<comment type="caution">
    <text evidence="4">The sequence shown here is derived from an EMBL/GenBank/DDBJ whole genome shotgun (WGS) entry which is preliminary data.</text>
</comment>
<feature type="transmembrane region" description="Helical" evidence="1">
    <location>
        <begin position="149"/>
        <end position="169"/>
    </location>
</feature>